<dbReference type="NCBIfam" id="NF002878">
    <property type="entry name" value="PRK03321.1"/>
    <property type="match status" value="1"/>
</dbReference>
<keyword evidence="9" id="KW-1185">Reference proteome</keyword>
<name>A0A0U4CJC1_9ACTN</name>
<proteinExistence type="inferred from homology"/>
<dbReference type="EMBL" id="CP011502">
    <property type="protein sequence ID" value="ALX03286.1"/>
    <property type="molecule type" value="Genomic_DNA"/>
</dbReference>
<dbReference type="KEGG" id="aer:AERYTH_00515"/>
<keyword evidence="3 6" id="KW-0032">Aminotransferase</keyword>
<dbReference type="GO" id="GO:0030170">
    <property type="term" value="F:pyridoxal phosphate binding"/>
    <property type="evidence" value="ECO:0007669"/>
    <property type="project" value="UniProtKB-UniRule"/>
</dbReference>
<dbReference type="InterPro" id="IPR004839">
    <property type="entry name" value="Aminotransferase_I/II_large"/>
</dbReference>
<dbReference type="OrthoDB" id="9809616at2"/>
<comment type="cofactor">
    <cofactor evidence="1 6">
        <name>pyridoxal 5'-phosphate</name>
        <dbReference type="ChEBI" id="CHEBI:597326"/>
    </cofactor>
</comment>
<comment type="subunit">
    <text evidence="2 6">Homodimer.</text>
</comment>
<dbReference type="NCBIfam" id="TIGR01141">
    <property type="entry name" value="hisC"/>
    <property type="match status" value="1"/>
</dbReference>
<gene>
    <name evidence="6" type="primary">pat</name>
    <name evidence="8" type="ORF">AERYTH_00515</name>
</gene>
<dbReference type="HAMAP" id="MF_01513">
    <property type="entry name" value="Phe_aminotrans_2"/>
    <property type="match status" value="1"/>
</dbReference>
<evidence type="ECO:0000256" key="1">
    <source>
        <dbReference type="ARBA" id="ARBA00001933"/>
    </source>
</evidence>
<dbReference type="GO" id="GO:0000105">
    <property type="term" value="P:L-histidine biosynthetic process"/>
    <property type="evidence" value="ECO:0007669"/>
    <property type="project" value="InterPro"/>
</dbReference>
<dbReference type="RefSeq" id="WP_067853186.1">
    <property type="nucleotide sequence ID" value="NZ_CP011502.1"/>
</dbReference>
<dbReference type="InterPro" id="IPR015424">
    <property type="entry name" value="PyrdxlP-dep_Trfase"/>
</dbReference>
<dbReference type="PATRIC" id="fig|2041.4.peg.105"/>
<dbReference type="InterPro" id="IPR024892">
    <property type="entry name" value="ArAT"/>
</dbReference>
<dbReference type="Gene3D" id="3.90.1150.10">
    <property type="entry name" value="Aspartate Aminotransferase, domain 1"/>
    <property type="match status" value="1"/>
</dbReference>
<organism evidence="8 9">
    <name type="scientific">Aeromicrobium erythreum</name>
    <dbReference type="NCBI Taxonomy" id="2041"/>
    <lineage>
        <taxon>Bacteria</taxon>
        <taxon>Bacillati</taxon>
        <taxon>Actinomycetota</taxon>
        <taxon>Actinomycetes</taxon>
        <taxon>Propionibacteriales</taxon>
        <taxon>Nocardioidaceae</taxon>
        <taxon>Aeromicrobium</taxon>
    </lineage>
</organism>
<dbReference type="GO" id="GO:0008793">
    <property type="term" value="F:aromatic-amino-acid transaminase activity"/>
    <property type="evidence" value="ECO:0007669"/>
    <property type="project" value="UniProtKB-UniRule"/>
</dbReference>
<evidence type="ECO:0000256" key="6">
    <source>
        <dbReference type="HAMAP-Rule" id="MF_01513"/>
    </source>
</evidence>
<protein>
    <recommendedName>
        <fullName evidence="6">Aromatic amino acid aminotransferase</fullName>
        <shortName evidence="6">ArAT</shortName>
        <ecNumber evidence="6">2.6.1.57</ecNumber>
    </recommendedName>
</protein>
<comment type="similarity">
    <text evidence="6">Belongs to the class-II pyridoxal-phosphate-dependent aminotransferase family.</text>
</comment>
<dbReference type="HAMAP" id="MF_01023">
    <property type="entry name" value="HisC_aminotrans_2"/>
    <property type="match status" value="1"/>
</dbReference>
<keyword evidence="4 6" id="KW-0808">Transferase</keyword>
<evidence type="ECO:0000256" key="2">
    <source>
        <dbReference type="ARBA" id="ARBA00011738"/>
    </source>
</evidence>
<dbReference type="Proteomes" id="UP000067689">
    <property type="component" value="Chromosome"/>
</dbReference>
<evidence type="ECO:0000313" key="8">
    <source>
        <dbReference type="EMBL" id="ALX03286.1"/>
    </source>
</evidence>
<dbReference type="PANTHER" id="PTHR43643:SF3">
    <property type="entry name" value="HISTIDINOL-PHOSPHATE AMINOTRANSFERASE"/>
    <property type="match status" value="1"/>
</dbReference>
<dbReference type="PANTHER" id="PTHR43643">
    <property type="entry name" value="HISTIDINOL-PHOSPHATE AMINOTRANSFERASE 2"/>
    <property type="match status" value="1"/>
</dbReference>
<dbReference type="PROSITE" id="PS00599">
    <property type="entry name" value="AA_TRANSFER_CLASS_2"/>
    <property type="match status" value="1"/>
</dbReference>
<feature type="modified residue" description="N6-(pyridoxal phosphate)lysine" evidence="6">
    <location>
        <position position="218"/>
    </location>
</feature>
<evidence type="ECO:0000259" key="7">
    <source>
        <dbReference type="Pfam" id="PF00155"/>
    </source>
</evidence>
<accession>A0A0U4CJC1</accession>
<evidence type="ECO:0000313" key="9">
    <source>
        <dbReference type="Proteomes" id="UP000067689"/>
    </source>
</evidence>
<reference evidence="8 9" key="1">
    <citation type="journal article" date="1991" name="Int. J. Syst. Bacteriol.">
        <title>Description of the erythromycin-producing bacterium Arthrobacter sp. strain NRRL B-3381 as Aeromicrobium erythreum gen. nov., sp. nov.</title>
        <authorList>
            <person name="Miller E.S."/>
            <person name="Woese C.R."/>
            <person name="Brenner S."/>
        </authorList>
    </citation>
    <scope>NUCLEOTIDE SEQUENCE [LARGE SCALE GENOMIC DNA]</scope>
    <source>
        <strain evidence="8 9">AR18</strain>
    </source>
</reference>
<dbReference type="InterPro" id="IPR015422">
    <property type="entry name" value="PyrdxlP-dep_Trfase_small"/>
</dbReference>
<dbReference type="AlphaFoldDB" id="A0A0U4CJC1"/>
<evidence type="ECO:0000256" key="5">
    <source>
        <dbReference type="ARBA" id="ARBA00022898"/>
    </source>
</evidence>
<evidence type="ECO:0000256" key="3">
    <source>
        <dbReference type="ARBA" id="ARBA00022576"/>
    </source>
</evidence>
<dbReference type="InterPro" id="IPR050106">
    <property type="entry name" value="HistidinolP_aminotransfase"/>
</dbReference>
<dbReference type="EC" id="2.6.1.57" evidence="6"/>
<comment type="catalytic activity">
    <reaction evidence="6">
        <text>an aromatic L-alpha-amino acid + 2-oxoglutarate = an aromatic oxo-acid + L-glutamate</text>
        <dbReference type="Rhea" id="RHEA:17533"/>
        <dbReference type="ChEBI" id="CHEBI:16810"/>
        <dbReference type="ChEBI" id="CHEBI:29985"/>
        <dbReference type="ChEBI" id="CHEBI:73309"/>
        <dbReference type="ChEBI" id="CHEBI:84824"/>
        <dbReference type="EC" id="2.6.1.57"/>
    </reaction>
</comment>
<dbReference type="GO" id="GO:0004400">
    <property type="term" value="F:histidinol-phosphate transaminase activity"/>
    <property type="evidence" value="ECO:0007669"/>
    <property type="project" value="InterPro"/>
</dbReference>
<keyword evidence="5 6" id="KW-0663">Pyridoxal phosphate</keyword>
<sequence length="356" mass="37764">MTVPSPRPVFDAIPGYKAGRPAEHDELKLSSNENPFPPLPGVVERAAAELARINRYPDAGVARLHAALSRHLSRPEDTFAAGTGSVAVLFSLLDAYCGPGDEVVTAWRSFEAYPIAVTVTGATHVTVPLRADHTHDLDAMAAAVTDRTRVVVVCTPNNPTGPVVRHDELERFVAALPSSVLVVVDEAYVEFVRDPDAARGLDLQARFDNVLVLRTFSKAYGLAGLRVGYLVGHPDVAAAVRKATPPFSVSDVAQAAAVASLDAADELAARVEEVVQGRALLLEGLRAQGWTLPDSQANFVWLPSDQGPQLAEAFWPVAVRPFPGAVADGGGVRVSVGTTSANERLLDVAARHLTGR</sequence>
<dbReference type="SUPFAM" id="SSF53383">
    <property type="entry name" value="PLP-dependent transferases"/>
    <property type="match status" value="1"/>
</dbReference>
<comment type="function">
    <text evidence="6">Aminotransferase that catalyzes the conversion of aromatic amino acids and 2-oxoglutarate into corresponding aromatic oxo acids and L-glutamate.</text>
</comment>
<feature type="domain" description="Aminotransferase class I/classII large" evidence="7">
    <location>
        <begin position="26"/>
        <end position="347"/>
    </location>
</feature>
<dbReference type="InterPro" id="IPR005861">
    <property type="entry name" value="HisP_aminotrans"/>
</dbReference>
<dbReference type="Pfam" id="PF00155">
    <property type="entry name" value="Aminotran_1_2"/>
    <property type="match status" value="1"/>
</dbReference>
<dbReference type="InterPro" id="IPR015421">
    <property type="entry name" value="PyrdxlP-dep_Trfase_major"/>
</dbReference>
<dbReference type="CDD" id="cd00609">
    <property type="entry name" value="AAT_like"/>
    <property type="match status" value="1"/>
</dbReference>
<dbReference type="Gene3D" id="3.40.640.10">
    <property type="entry name" value="Type I PLP-dependent aspartate aminotransferase-like (Major domain)"/>
    <property type="match status" value="1"/>
</dbReference>
<dbReference type="STRING" id="2041.AERYTH_00515"/>
<evidence type="ECO:0000256" key="4">
    <source>
        <dbReference type="ARBA" id="ARBA00022679"/>
    </source>
</evidence>
<dbReference type="InterPro" id="IPR001917">
    <property type="entry name" value="Aminotrans_II_pyridoxalP_BS"/>
</dbReference>